<dbReference type="RefSeq" id="WP_102330065.1">
    <property type="nucleotide sequence ID" value="NZ_CP058566.2"/>
</dbReference>
<evidence type="ECO:0000313" key="2">
    <source>
        <dbReference type="EMBL" id="PPD58581.1"/>
    </source>
</evidence>
<comment type="caution">
    <text evidence="2">The sequence shown here is derived from an EMBL/GenBank/DDBJ whole genome shotgun (WGS) entry which is preliminary data.</text>
</comment>
<proteinExistence type="predicted"/>
<gene>
    <name evidence="2" type="ORF">JP09_001475</name>
</gene>
<name>A0A2P5P8G5_9CHLR</name>
<sequence>MKLLSKFGRSFITLKRLLGAGGIAAAGLFILTLTPISAAELPSSYEPEHWQSSGPGTKTIDSSTGGTEGLTFTYLLRSAPFS</sequence>
<dbReference type="EMBL" id="JQAN02000006">
    <property type="protein sequence ID" value="PPD58581.1"/>
    <property type="molecule type" value="Genomic_DNA"/>
</dbReference>
<accession>A0A2P5P8G5</accession>
<protein>
    <submittedName>
        <fullName evidence="2">Uncharacterized protein</fullName>
    </submittedName>
</protein>
<evidence type="ECO:0000313" key="3">
    <source>
        <dbReference type="Proteomes" id="UP000235653"/>
    </source>
</evidence>
<organism evidence="2 3">
    <name type="scientific">Dehalogenimonas etheniformans</name>
    <dbReference type="NCBI Taxonomy" id="1536648"/>
    <lineage>
        <taxon>Bacteria</taxon>
        <taxon>Bacillati</taxon>
        <taxon>Chloroflexota</taxon>
        <taxon>Dehalococcoidia</taxon>
        <taxon>Dehalococcoidales</taxon>
        <taxon>Dehalococcoidaceae</taxon>
        <taxon>Dehalogenimonas</taxon>
    </lineage>
</organism>
<feature type="region of interest" description="Disordered" evidence="1">
    <location>
        <begin position="45"/>
        <end position="65"/>
    </location>
</feature>
<evidence type="ECO:0000256" key="1">
    <source>
        <dbReference type="SAM" id="MobiDB-lite"/>
    </source>
</evidence>
<dbReference type="AlphaFoldDB" id="A0A2P5P8G5"/>
<reference evidence="2 3" key="1">
    <citation type="journal article" date="2017" name="ISME J.">
        <title>Grape pomace compost harbors organohalide-respiring Dehalogenimonas species with novel reductive dehalogenase genes.</title>
        <authorList>
            <person name="Yang Y."/>
            <person name="Higgins S.A."/>
            <person name="Yan J."/>
            <person name="Simsir B."/>
            <person name="Chourey K."/>
            <person name="Iyer R."/>
            <person name="Hettich R.L."/>
            <person name="Baldwin B."/>
            <person name="Ogles D.M."/>
            <person name="Loffler F.E."/>
        </authorList>
    </citation>
    <scope>NUCLEOTIDE SEQUENCE [LARGE SCALE GENOMIC DNA]</scope>
    <source>
        <strain evidence="2 3">GP</strain>
    </source>
</reference>
<dbReference type="Proteomes" id="UP000235653">
    <property type="component" value="Unassembled WGS sequence"/>
</dbReference>
<feature type="compositionally biased region" description="Polar residues" evidence="1">
    <location>
        <begin position="50"/>
        <end position="65"/>
    </location>
</feature>
<keyword evidence="3" id="KW-1185">Reference proteome</keyword>